<dbReference type="PANTHER" id="PTHR32305">
    <property type="match status" value="1"/>
</dbReference>
<dbReference type="Proteomes" id="UP000591735">
    <property type="component" value="Unassembled WGS sequence"/>
</dbReference>
<dbReference type="RefSeq" id="WP_183701985.1">
    <property type="nucleotide sequence ID" value="NZ_JACHFE010000003.1"/>
</dbReference>
<proteinExistence type="predicted"/>
<dbReference type="InterPro" id="IPR006530">
    <property type="entry name" value="YD"/>
</dbReference>
<sequence length="1155" mass="129080">MSFHCQALSCLLIGAMIACSAQANIRDYYEEPGLNPFKETINENFGEHIDPFSGQLQLSYTDLVIPGNGGFDIRINRVYNNPQDDFLPYSPYGYGWYMHFGRISVPDAHENKICTQNLWSVSVIDNPSLELSDGSRQLLVLADQHSPELITKQWWSATCDGSSSSDIIVKSPDGTTYTMNYRDYDTEGTKIYATRIEDANGNWMTIDYNTNSHGVTYIESLNTSDGRTVTYDYANLGGDDTRLTSITANGETWTYEHTYTANTIPEFAQLTKVTRPDGLSWEYTYYPNLSNGDAGSFAVDTVTYPSGGTIEYDYDYVRFNYGVQKRTTVVTEKTNSGRDIEEGTWSYAYVPAYDGQYGYDETHMVAPDHQRSFYHVGYTTDLNIWEIGTKRHELVYDLQGNQLEQYDYSYSSMLLSNENFWHGRDTTRIDTTTQLPLLTRVNHWRQGRAAETQYSNFDAYGKPQTIVETTSNSGLADRSRSLTYSHSGSDWILGLVTQEVIDYPNSAPVTQWITNNTYDAAGNLLTNDQSGVLTTYTYTDEGDVETVTDANANVTTFSDYHRGAPQIINRPEGVTESQEVNDDGTLYSSTDGRGYTTLYTWDGLNRLTGIDYPINSNVAISYDDESAVLTRGAYKETRLFDGFWRPLGIKREDTNTALSIEVTKERDEVGNVTFESYPNSAQGKNMAYDALQRLTSITFPDQASRTFSYPSGTTVLEVDENGQQTEKRFAYHGNMEDGWLMTILSPESLGTRISRDGLGQVYRVFQGEVQQDDQLFGYARFYTRDARGFLMQETHEETGTTVYGRDNVGNMTSKEIGSSGVVETRTYDDLNRVQTISYSDGTPTATYSYDANSNLTSVSNSAATRTYNYDQNGNLTGESLAIGGATYDVLYGIDNLDYLTSVTYPSGRVINYGTNVFGWQTQAGPYVNSVTHYPNGSLDTMTYANGVITDQNLDNRLRPDSLVTDNGQLNIVDLQFGYDLAGNLDSIVDNAGSLHDRTIGYDGVNRMTSATGPWGTETISYDGRGNILSRDRNGDLQEYYYNSDKMTYRLFTNFYYAISHDARGNMTSDGPNVMTYDGANNLTSVDTGSDVIDYTYDGANTRVSRASSTELTNVFYSIKGDLLGEYDSSAGFKEYIYVDSKVAAKVVDDTAVVGQ</sequence>
<reference evidence="2 3" key="1">
    <citation type="submission" date="2020-08" db="EMBL/GenBank/DDBJ databases">
        <title>Genomic Encyclopedia of Type Strains, Phase IV (KMG-IV): sequencing the most valuable type-strain genomes for metagenomic binning, comparative biology and taxonomic classification.</title>
        <authorList>
            <person name="Goeker M."/>
        </authorList>
    </citation>
    <scope>NUCLEOTIDE SEQUENCE [LARGE SCALE GENOMIC DNA]</scope>
    <source>
        <strain evidence="2 3">DSM 22359</strain>
    </source>
</reference>
<dbReference type="AlphaFoldDB" id="A0A840UKA6"/>
<name>A0A840UKA6_9GAMM</name>
<dbReference type="EMBL" id="JACHFE010000003">
    <property type="protein sequence ID" value="MBB5321168.1"/>
    <property type="molecule type" value="Genomic_DNA"/>
</dbReference>
<dbReference type="Gene3D" id="2.180.10.10">
    <property type="entry name" value="RHS repeat-associated core"/>
    <property type="match status" value="2"/>
</dbReference>
<evidence type="ECO:0000313" key="3">
    <source>
        <dbReference type="Proteomes" id="UP000591735"/>
    </source>
</evidence>
<evidence type="ECO:0000256" key="1">
    <source>
        <dbReference type="SAM" id="SignalP"/>
    </source>
</evidence>
<comment type="caution">
    <text evidence="2">The sequence shown here is derived from an EMBL/GenBank/DDBJ whole genome shotgun (WGS) entry which is preliminary data.</text>
</comment>
<dbReference type="NCBIfam" id="TIGR01643">
    <property type="entry name" value="YD_repeat_2x"/>
    <property type="match status" value="1"/>
</dbReference>
<feature type="signal peptide" evidence="1">
    <location>
        <begin position="1"/>
        <end position="23"/>
    </location>
</feature>
<feature type="chain" id="PRO_5032370550" evidence="1">
    <location>
        <begin position="24"/>
        <end position="1155"/>
    </location>
</feature>
<accession>A0A840UKA6</accession>
<protein>
    <submittedName>
        <fullName evidence="2">YD repeat-containing protein</fullName>
    </submittedName>
</protein>
<evidence type="ECO:0000313" key="2">
    <source>
        <dbReference type="EMBL" id="MBB5321168.1"/>
    </source>
</evidence>
<keyword evidence="3" id="KW-1185">Reference proteome</keyword>
<organism evidence="2 3">
    <name type="scientific">Marinobacter oulmenensis</name>
    <dbReference type="NCBI Taxonomy" id="643747"/>
    <lineage>
        <taxon>Bacteria</taxon>
        <taxon>Pseudomonadati</taxon>
        <taxon>Pseudomonadota</taxon>
        <taxon>Gammaproteobacteria</taxon>
        <taxon>Pseudomonadales</taxon>
        <taxon>Marinobacteraceae</taxon>
        <taxon>Marinobacter</taxon>
    </lineage>
</organism>
<gene>
    <name evidence="2" type="ORF">HNR38_001654</name>
</gene>
<keyword evidence="1" id="KW-0732">Signal</keyword>
<dbReference type="InterPro" id="IPR050708">
    <property type="entry name" value="T6SS_VgrG/RHS"/>
</dbReference>
<dbReference type="PANTHER" id="PTHR32305:SF15">
    <property type="entry name" value="PROTEIN RHSA-RELATED"/>
    <property type="match status" value="1"/>
</dbReference>